<evidence type="ECO:0000256" key="9">
    <source>
        <dbReference type="SAM" id="Phobius"/>
    </source>
</evidence>
<name>A0AAU9WVH2_9CNID</name>
<dbReference type="EMBL" id="CALNXJ010000022">
    <property type="protein sequence ID" value="CAH3127518.1"/>
    <property type="molecule type" value="Genomic_DNA"/>
</dbReference>
<evidence type="ECO:0000313" key="12">
    <source>
        <dbReference type="Proteomes" id="UP001159428"/>
    </source>
</evidence>
<proteinExistence type="predicted"/>
<evidence type="ECO:0000256" key="4">
    <source>
        <dbReference type="ARBA" id="ARBA00022989"/>
    </source>
</evidence>
<evidence type="ECO:0000256" key="1">
    <source>
        <dbReference type="ARBA" id="ARBA00004651"/>
    </source>
</evidence>
<feature type="transmembrane region" description="Helical" evidence="9">
    <location>
        <begin position="152"/>
        <end position="176"/>
    </location>
</feature>
<dbReference type="InterPro" id="IPR017452">
    <property type="entry name" value="GPCR_Rhodpsn_7TM"/>
</dbReference>
<dbReference type="PRINTS" id="PR00237">
    <property type="entry name" value="GPCRRHODOPSN"/>
</dbReference>
<dbReference type="GO" id="GO:0005886">
    <property type="term" value="C:plasma membrane"/>
    <property type="evidence" value="ECO:0007669"/>
    <property type="project" value="UniProtKB-SubCell"/>
</dbReference>
<accession>A0AAU9WVH2</accession>
<dbReference type="PANTHER" id="PTHR22752:SF14">
    <property type="entry name" value="G-PROTEIN COUPLED RECEPTORS FAMILY 1 PROFILE DOMAIN-CONTAINING PROTEIN"/>
    <property type="match status" value="1"/>
</dbReference>
<dbReference type="InterPro" id="IPR000276">
    <property type="entry name" value="GPCR_Rhodpsn"/>
</dbReference>
<feature type="transmembrane region" description="Helical" evidence="9">
    <location>
        <begin position="289"/>
        <end position="307"/>
    </location>
</feature>
<feature type="transmembrane region" description="Helical" evidence="9">
    <location>
        <begin position="74"/>
        <end position="94"/>
    </location>
</feature>
<evidence type="ECO:0000256" key="2">
    <source>
        <dbReference type="ARBA" id="ARBA00022475"/>
    </source>
</evidence>
<keyword evidence="6 9" id="KW-0472">Membrane</keyword>
<dbReference type="Pfam" id="PF00001">
    <property type="entry name" value="7tm_1"/>
    <property type="match status" value="1"/>
</dbReference>
<evidence type="ECO:0000259" key="10">
    <source>
        <dbReference type="PROSITE" id="PS50262"/>
    </source>
</evidence>
<dbReference type="SMART" id="SM01381">
    <property type="entry name" value="7TM_GPCR_Srsx"/>
    <property type="match status" value="1"/>
</dbReference>
<evidence type="ECO:0000256" key="5">
    <source>
        <dbReference type="ARBA" id="ARBA00023040"/>
    </source>
</evidence>
<feature type="transmembrane region" description="Helical" evidence="9">
    <location>
        <begin position="249"/>
        <end position="277"/>
    </location>
</feature>
<keyword evidence="4 9" id="KW-1133">Transmembrane helix</keyword>
<dbReference type="PANTHER" id="PTHR22752">
    <property type="entry name" value="G PROTEIN-COUPLED RECEPTOR"/>
    <property type="match status" value="1"/>
</dbReference>
<feature type="transmembrane region" description="Helical" evidence="9">
    <location>
        <begin position="196"/>
        <end position="221"/>
    </location>
</feature>
<evidence type="ECO:0000256" key="6">
    <source>
        <dbReference type="ARBA" id="ARBA00023136"/>
    </source>
</evidence>
<comment type="caution">
    <text evidence="11">The sequence shown here is derived from an EMBL/GenBank/DDBJ whole genome shotgun (WGS) entry which is preliminary data.</text>
</comment>
<organism evidence="11 12">
    <name type="scientific">Pocillopora meandrina</name>
    <dbReference type="NCBI Taxonomy" id="46732"/>
    <lineage>
        <taxon>Eukaryota</taxon>
        <taxon>Metazoa</taxon>
        <taxon>Cnidaria</taxon>
        <taxon>Anthozoa</taxon>
        <taxon>Hexacorallia</taxon>
        <taxon>Scleractinia</taxon>
        <taxon>Astrocoeniina</taxon>
        <taxon>Pocilloporidae</taxon>
        <taxon>Pocillopora</taxon>
    </lineage>
</organism>
<feature type="domain" description="G-protein coupled receptors family 1 profile" evidence="10">
    <location>
        <begin position="53"/>
        <end position="305"/>
    </location>
</feature>
<feature type="transmembrane region" description="Helical" evidence="9">
    <location>
        <begin position="114"/>
        <end position="132"/>
    </location>
</feature>
<evidence type="ECO:0000256" key="3">
    <source>
        <dbReference type="ARBA" id="ARBA00022692"/>
    </source>
</evidence>
<keyword evidence="12" id="KW-1185">Reference proteome</keyword>
<dbReference type="PROSITE" id="PS50262">
    <property type="entry name" value="G_PROTEIN_RECEP_F1_2"/>
    <property type="match status" value="1"/>
</dbReference>
<protein>
    <recommendedName>
        <fullName evidence="10">G-protein coupled receptors family 1 profile domain-containing protein</fullName>
    </recommendedName>
</protein>
<keyword evidence="2" id="KW-1003">Cell membrane</keyword>
<dbReference type="Gene3D" id="1.20.1070.10">
    <property type="entry name" value="Rhodopsin 7-helix transmembrane proteins"/>
    <property type="match status" value="1"/>
</dbReference>
<dbReference type="AlphaFoldDB" id="A0AAU9WVH2"/>
<evidence type="ECO:0000313" key="11">
    <source>
        <dbReference type="EMBL" id="CAH3127518.1"/>
    </source>
</evidence>
<feature type="transmembrane region" description="Helical" evidence="9">
    <location>
        <begin position="36"/>
        <end position="62"/>
    </location>
</feature>
<keyword evidence="8" id="KW-0807">Transducer</keyword>
<evidence type="ECO:0000256" key="7">
    <source>
        <dbReference type="ARBA" id="ARBA00023170"/>
    </source>
</evidence>
<comment type="subcellular location">
    <subcellularLocation>
        <location evidence="1">Cell membrane</location>
        <topology evidence="1">Multi-pass membrane protein</topology>
    </subcellularLocation>
</comment>
<keyword evidence="3 9" id="KW-0812">Transmembrane</keyword>
<dbReference type="Proteomes" id="UP001159428">
    <property type="component" value="Unassembled WGS sequence"/>
</dbReference>
<evidence type="ECO:0000256" key="8">
    <source>
        <dbReference type="ARBA" id="ARBA00023224"/>
    </source>
</evidence>
<dbReference type="SUPFAM" id="SSF81321">
    <property type="entry name" value="Family A G protein-coupled receptor-like"/>
    <property type="match status" value="1"/>
</dbReference>
<keyword evidence="5" id="KW-0297">G-protein coupled receptor</keyword>
<dbReference type="GO" id="GO:0004930">
    <property type="term" value="F:G protein-coupled receptor activity"/>
    <property type="evidence" value="ECO:0007669"/>
    <property type="project" value="UniProtKB-KW"/>
</dbReference>
<reference evidence="11 12" key="1">
    <citation type="submission" date="2022-05" db="EMBL/GenBank/DDBJ databases">
        <authorList>
            <consortium name="Genoscope - CEA"/>
            <person name="William W."/>
        </authorList>
    </citation>
    <scope>NUCLEOTIDE SEQUENCE [LARGE SCALE GENOMIC DNA]</scope>
</reference>
<dbReference type="CDD" id="cd00637">
    <property type="entry name" value="7tm_classA_rhodopsin-like"/>
    <property type="match status" value="1"/>
</dbReference>
<gene>
    <name evidence="11" type="ORF">PMEA_00012603</name>
</gene>
<sequence length="389" mass="44249">MEAKSLNQQKTVQTSIAENNSTINSYDEKANYDNLVFFQLAILFLTLVAGLIGNGLVVGVVISNRQMRTRTNLFLTQLAITGIGVCLFCIPFMIVTLLKHGWVFGKPLCQFNGFVVPFWFASSIFTLTAISIHKYFSIVKPLKMIITQRRSLMIILVVWVSALACSIGPIFGWTKIVYKSSSNMCGPRFPRSALDISHTVFLISVVYTIPILAMILLYWRIIEAVKLHCKRIRDTAIIDDRGILAQKKIIITLLFVLAAFVACWTPFFAYGILTLFADASQIPQHFLRFAYICGFLYSVCNPIIIGARNPRFRRGFKELITFQRIRRPSLSPHGAASSPQSLSDRRPSADYLAEKRCSVWFLSSQNSLLRLEPELPQRRRNLRWIETYL</sequence>
<keyword evidence="7" id="KW-0675">Receptor</keyword>